<dbReference type="SUPFAM" id="SSF49313">
    <property type="entry name" value="Cadherin-like"/>
    <property type="match status" value="1"/>
</dbReference>
<dbReference type="SMART" id="SM00112">
    <property type="entry name" value="CA"/>
    <property type="match status" value="1"/>
</dbReference>
<keyword evidence="6" id="KW-1133">Transmembrane helix</keyword>
<organism evidence="11 12">
    <name type="scientific">Didymodactylos carnosus</name>
    <dbReference type="NCBI Taxonomy" id="1234261"/>
    <lineage>
        <taxon>Eukaryota</taxon>
        <taxon>Metazoa</taxon>
        <taxon>Spiralia</taxon>
        <taxon>Gnathifera</taxon>
        <taxon>Rotifera</taxon>
        <taxon>Eurotatoria</taxon>
        <taxon>Bdelloidea</taxon>
        <taxon>Philodinida</taxon>
        <taxon>Philodinidae</taxon>
        <taxon>Didymodactylos</taxon>
    </lineage>
</organism>
<accession>A0A8S2WIZ8</accession>
<keyword evidence="2" id="KW-0812">Transmembrane</keyword>
<feature type="non-terminal residue" evidence="11">
    <location>
        <position position="1"/>
    </location>
</feature>
<evidence type="ECO:0000256" key="6">
    <source>
        <dbReference type="ARBA" id="ARBA00022989"/>
    </source>
</evidence>
<evidence type="ECO:0000256" key="5">
    <source>
        <dbReference type="ARBA" id="ARBA00022889"/>
    </source>
</evidence>
<evidence type="ECO:0000313" key="11">
    <source>
        <dbReference type="EMBL" id="CAF4447855.1"/>
    </source>
</evidence>
<dbReference type="GO" id="GO:0005911">
    <property type="term" value="C:cell-cell junction"/>
    <property type="evidence" value="ECO:0007669"/>
    <property type="project" value="TreeGrafter"/>
</dbReference>
<reference evidence="11" key="1">
    <citation type="submission" date="2021-02" db="EMBL/GenBank/DDBJ databases">
        <authorList>
            <person name="Nowell W R."/>
        </authorList>
    </citation>
    <scope>NUCLEOTIDE SEQUENCE</scope>
</reference>
<comment type="caution">
    <text evidence="11">The sequence shown here is derived from an EMBL/GenBank/DDBJ whole genome shotgun (WGS) entry which is preliminary data.</text>
</comment>
<dbReference type="AlphaFoldDB" id="A0A8S2WIZ8"/>
<evidence type="ECO:0000259" key="9">
    <source>
        <dbReference type="PROSITE" id="PS50268"/>
    </source>
</evidence>
<feature type="domain" description="Cadherin" evidence="9">
    <location>
        <begin position="25"/>
        <end position="128"/>
    </location>
</feature>
<evidence type="ECO:0000256" key="8">
    <source>
        <dbReference type="PROSITE-ProRule" id="PRU00043"/>
    </source>
</evidence>
<gene>
    <name evidence="10" type="ORF">OVA965_LOCUS43430</name>
    <name evidence="11" type="ORF">TMI583_LOCUS45682</name>
</gene>
<dbReference type="PROSITE" id="PS50268">
    <property type="entry name" value="CADHERIN_2"/>
    <property type="match status" value="1"/>
</dbReference>
<dbReference type="GO" id="GO:0005509">
    <property type="term" value="F:calcium ion binding"/>
    <property type="evidence" value="ECO:0007669"/>
    <property type="project" value="UniProtKB-UniRule"/>
</dbReference>
<dbReference type="GO" id="GO:0007156">
    <property type="term" value="P:homophilic cell adhesion via plasma membrane adhesion molecules"/>
    <property type="evidence" value="ECO:0007669"/>
    <property type="project" value="InterPro"/>
</dbReference>
<dbReference type="Gene3D" id="2.60.40.60">
    <property type="entry name" value="Cadherins"/>
    <property type="match status" value="1"/>
</dbReference>
<dbReference type="EMBL" id="CAJOBA010082385">
    <property type="protein sequence ID" value="CAF4447855.1"/>
    <property type="molecule type" value="Genomic_DNA"/>
</dbReference>
<keyword evidence="4 8" id="KW-0106">Calcium</keyword>
<dbReference type="Proteomes" id="UP000682733">
    <property type="component" value="Unassembled WGS sequence"/>
</dbReference>
<protein>
    <recommendedName>
        <fullName evidence="9">Cadherin domain-containing protein</fullName>
    </recommendedName>
</protein>
<dbReference type="CDD" id="cd11304">
    <property type="entry name" value="Cadherin_repeat"/>
    <property type="match status" value="1"/>
</dbReference>
<keyword evidence="5" id="KW-0130">Cell adhesion</keyword>
<evidence type="ECO:0000313" key="12">
    <source>
        <dbReference type="Proteomes" id="UP000682733"/>
    </source>
</evidence>
<evidence type="ECO:0000256" key="3">
    <source>
        <dbReference type="ARBA" id="ARBA00022737"/>
    </source>
</evidence>
<dbReference type="PANTHER" id="PTHR24025:SF23">
    <property type="entry name" value="NEURAL-CADHERIN"/>
    <property type="match status" value="1"/>
</dbReference>
<sequence>VPSLSSQTTVSIRLIDVDNLNPAFRSSSYNLNISIDTPASSVVIPNEGSVNAYDQDIGINATILYSMTANTYLIISKTTGTITLQRNFSFPTRFDLLLKAEQEDNANRSVTTILYVNVYEINLYPPRFVNSPYSLIGYTINSREQTPSFNGTVTDSDIVRRITFSVP</sequence>
<keyword evidence="3" id="KW-0677">Repeat</keyword>
<name>A0A8S2WIZ8_9BILA</name>
<keyword evidence="7" id="KW-0472">Membrane</keyword>
<evidence type="ECO:0000256" key="7">
    <source>
        <dbReference type="ARBA" id="ARBA00023136"/>
    </source>
</evidence>
<evidence type="ECO:0000256" key="4">
    <source>
        <dbReference type="ARBA" id="ARBA00022837"/>
    </source>
</evidence>
<dbReference type="EMBL" id="CAJNOK010057223">
    <property type="protein sequence ID" value="CAF1625489.1"/>
    <property type="molecule type" value="Genomic_DNA"/>
</dbReference>
<dbReference type="GO" id="GO:0016020">
    <property type="term" value="C:membrane"/>
    <property type="evidence" value="ECO:0007669"/>
    <property type="project" value="UniProtKB-SubCell"/>
</dbReference>
<evidence type="ECO:0000256" key="1">
    <source>
        <dbReference type="ARBA" id="ARBA00004370"/>
    </source>
</evidence>
<dbReference type="InterPro" id="IPR002126">
    <property type="entry name" value="Cadherin-like_dom"/>
</dbReference>
<comment type="subcellular location">
    <subcellularLocation>
        <location evidence="1">Membrane</location>
    </subcellularLocation>
</comment>
<dbReference type="InterPro" id="IPR050971">
    <property type="entry name" value="Cadherin-domain_protein"/>
</dbReference>
<dbReference type="PANTHER" id="PTHR24025">
    <property type="entry name" value="DESMOGLEIN FAMILY MEMBER"/>
    <property type="match status" value="1"/>
</dbReference>
<evidence type="ECO:0000256" key="2">
    <source>
        <dbReference type="ARBA" id="ARBA00022692"/>
    </source>
</evidence>
<proteinExistence type="predicted"/>
<dbReference type="InterPro" id="IPR015919">
    <property type="entry name" value="Cadherin-like_sf"/>
</dbReference>
<evidence type="ECO:0000313" key="10">
    <source>
        <dbReference type="EMBL" id="CAF1625489.1"/>
    </source>
</evidence>
<dbReference type="Proteomes" id="UP000677228">
    <property type="component" value="Unassembled WGS sequence"/>
</dbReference>